<dbReference type="EC" id="2.7.1.26" evidence="14"/>
<keyword evidence="17" id="KW-1185">Reference proteome</keyword>
<protein>
    <recommendedName>
        <fullName evidence="14">Riboflavin biosynthesis protein</fullName>
    </recommendedName>
    <domain>
        <recommendedName>
            <fullName evidence="14">Riboflavin kinase</fullName>
            <ecNumber evidence="14">2.7.1.26</ecNumber>
        </recommendedName>
        <alternativeName>
            <fullName evidence="14">Flavokinase</fullName>
        </alternativeName>
    </domain>
    <domain>
        <recommendedName>
            <fullName evidence="14">FMN adenylyltransferase</fullName>
            <ecNumber evidence="14">2.7.7.2</ecNumber>
        </recommendedName>
        <alternativeName>
            <fullName evidence="14">FAD pyrophosphorylase</fullName>
        </alternativeName>
        <alternativeName>
            <fullName evidence="14">FAD synthase</fullName>
        </alternativeName>
    </domain>
</protein>
<dbReference type="InterPro" id="IPR002606">
    <property type="entry name" value="Riboflavin_kinase_bac"/>
</dbReference>
<gene>
    <name evidence="16" type="primary">ribF</name>
    <name evidence="16" type="ORF">LJD61_17635</name>
</gene>
<dbReference type="SMART" id="SM00904">
    <property type="entry name" value="Flavokinase"/>
    <property type="match status" value="1"/>
</dbReference>
<dbReference type="InterPro" id="IPR023465">
    <property type="entry name" value="Riboflavin_kinase_dom_sf"/>
</dbReference>
<keyword evidence="3 14" id="KW-0285">Flavoprotein</keyword>
<keyword evidence="6 14" id="KW-0548">Nucleotidyltransferase</keyword>
<keyword evidence="11" id="KW-0511">Multifunctional enzyme</keyword>
<dbReference type="EC" id="2.7.7.2" evidence="14"/>
<dbReference type="PIRSF" id="PIRSF004491">
    <property type="entry name" value="FAD_Synth"/>
    <property type="match status" value="1"/>
</dbReference>
<dbReference type="Proteomes" id="UP001651880">
    <property type="component" value="Unassembled WGS sequence"/>
</dbReference>
<comment type="catalytic activity">
    <reaction evidence="13 14">
        <text>FMN + ATP + H(+) = FAD + diphosphate</text>
        <dbReference type="Rhea" id="RHEA:17237"/>
        <dbReference type="ChEBI" id="CHEBI:15378"/>
        <dbReference type="ChEBI" id="CHEBI:30616"/>
        <dbReference type="ChEBI" id="CHEBI:33019"/>
        <dbReference type="ChEBI" id="CHEBI:57692"/>
        <dbReference type="ChEBI" id="CHEBI:58210"/>
        <dbReference type="EC" id="2.7.7.2"/>
    </reaction>
</comment>
<dbReference type="Gene3D" id="2.40.30.30">
    <property type="entry name" value="Riboflavin kinase-like"/>
    <property type="match status" value="1"/>
</dbReference>
<keyword evidence="5 14" id="KW-0808">Transferase</keyword>
<sequence>MSNTCIAFGVFDGVHEGHKAVISKLMEMSVKGYTPVVVSFEYDTELLQDKKVLSTEMEKEHLIGRLGPELMISYKIDKHNKDSDIKSFIRDVLVESLGAKVIVAGKNDCNIMALRECAKSLRYCLEECDTVTSDSGPITSERIAAEIENNNLEKVNKLLGHPYIFIGKVMHGKAFGRTVGMPTANLEFGESKLLPAYGVYATLSEIDGKSVKGLTNIGKRPSVDNYDYVTIETFLLDFSGDLYDKIIELQVHAFIRSVKKFNGLDEVKSQVNKDIQSIREYLDKIS</sequence>
<evidence type="ECO:0000256" key="12">
    <source>
        <dbReference type="ARBA" id="ARBA00047880"/>
    </source>
</evidence>
<keyword evidence="7 14" id="KW-0547">Nucleotide-binding</keyword>
<keyword evidence="8 14" id="KW-0418">Kinase</keyword>
<dbReference type="SUPFAM" id="SSF52374">
    <property type="entry name" value="Nucleotidylyl transferase"/>
    <property type="match status" value="1"/>
</dbReference>
<comment type="caution">
    <text evidence="16">The sequence shown here is derived from an EMBL/GenBank/DDBJ whole genome shotgun (WGS) entry which is preliminary data.</text>
</comment>
<reference evidence="16 17" key="1">
    <citation type="submission" date="2021-10" db="EMBL/GenBank/DDBJ databases">
        <title>Lutispora strain m25 sp. nov., a thermophilic, non-spore-forming bacterium isolated from a lab-scale methanogenic bioreactor digesting anaerobic sludge.</title>
        <authorList>
            <person name="El Houari A."/>
            <person name="Mcdonald J."/>
        </authorList>
    </citation>
    <scope>NUCLEOTIDE SEQUENCE [LARGE SCALE GENOMIC DNA]</scope>
    <source>
        <strain evidence="17">m25</strain>
    </source>
</reference>
<evidence type="ECO:0000256" key="10">
    <source>
        <dbReference type="ARBA" id="ARBA00022840"/>
    </source>
</evidence>
<accession>A0ABT1NJA4</accession>
<evidence type="ECO:0000256" key="3">
    <source>
        <dbReference type="ARBA" id="ARBA00022630"/>
    </source>
</evidence>
<dbReference type="Gene3D" id="3.40.50.620">
    <property type="entry name" value="HUPs"/>
    <property type="match status" value="1"/>
</dbReference>
<dbReference type="InterPro" id="IPR014729">
    <property type="entry name" value="Rossmann-like_a/b/a_fold"/>
</dbReference>
<comment type="catalytic activity">
    <reaction evidence="12 14">
        <text>riboflavin + ATP = FMN + ADP + H(+)</text>
        <dbReference type="Rhea" id="RHEA:14357"/>
        <dbReference type="ChEBI" id="CHEBI:15378"/>
        <dbReference type="ChEBI" id="CHEBI:30616"/>
        <dbReference type="ChEBI" id="CHEBI:57986"/>
        <dbReference type="ChEBI" id="CHEBI:58210"/>
        <dbReference type="ChEBI" id="CHEBI:456216"/>
        <dbReference type="EC" id="2.7.1.26"/>
    </reaction>
</comment>
<evidence type="ECO:0000256" key="11">
    <source>
        <dbReference type="ARBA" id="ARBA00023268"/>
    </source>
</evidence>
<dbReference type="RefSeq" id="WP_255228877.1">
    <property type="nucleotide sequence ID" value="NZ_JAJEKE010000021.1"/>
</dbReference>
<dbReference type="EMBL" id="JAJEKE010000021">
    <property type="protein sequence ID" value="MCQ1531347.1"/>
    <property type="molecule type" value="Genomic_DNA"/>
</dbReference>
<evidence type="ECO:0000313" key="16">
    <source>
        <dbReference type="EMBL" id="MCQ1531347.1"/>
    </source>
</evidence>
<dbReference type="NCBIfam" id="TIGR00083">
    <property type="entry name" value="ribF"/>
    <property type="match status" value="1"/>
</dbReference>
<evidence type="ECO:0000256" key="6">
    <source>
        <dbReference type="ARBA" id="ARBA00022695"/>
    </source>
</evidence>
<feature type="domain" description="Riboflavin kinase" evidence="15">
    <location>
        <begin position="158"/>
        <end position="283"/>
    </location>
</feature>
<dbReference type="PANTHER" id="PTHR22749:SF6">
    <property type="entry name" value="RIBOFLAVIN KINASE"/>
    <property type="match status" value="1"/>
</dbReference>
<evidence type="ECO:0000259" key="15">
    <source>
        <dbReference type="SMART" id="SM00904"/>
    </source>
</evidence>
<evidence type="ECO:0000256" key="13">
    <source>
        <dbReference type="ARBA" id="ARBA00049494"/>
    </source>
</evidence>
<evidence type="ECO:0000256" key="4">
    <source>
        <dbReference type="ARBA" id="ARBA00022643"/>
    </source>
</evidence>
<comment type="similarity">
    <text evidence="14">Belongs to the ribF family.</text>
</comment>
<dbReference type="Pfam" id="PF06574">
    <property type="entry name" value="FAD_syn"/>
    <property type="match status" value="1"/>
</dbReference>
<dbReference type="InterPro" id="IPR023468">
    <property type="entry name" value="Riboflavin_kinase"/>
</dbReference>
<keyword evidence="4 14" id="KW-0288">FMN</keyword>
<keyword evidence="9 14" id="KW-0274">FAD</keyword>
<dbReference type="GO" id="GO:0008531">
    <property type="term" value="F:riboflavin kinase activity"/>
    <property type="evidence" value="ECO:0007669"/>
    <property type="project" value="UniProtKB-EC"/>
</dbReference>
<evidence type="ECO:0000313" key="17">
    <source>
        <dbReference type="Proteomes" id="UP001651880"/>
    </source>
</evidence>
<comment type="pathway">
    <text evidence="2 14">Cofactor biosynthesis; FMN biosynthesis; FMN from riboflavin (ATP route): step 1/1.</text>
</comment>
<evidence type="ECO:0000256" key="2">
    <source>
        <dbReference type="ARBA" id="ARBA00005201"/>
    </source>
</evidence>
<proteinExistence type="inferred from homology"/>
<keyword evidence="10 14" id="KW-0067">ATP-binding</keyword>
<comment type="pathway">
    <text evidence="1 14">Cofactor biosynthesis; FAD biosynthesis; FAD from FMN: step 1/1.</text>
</comment>
<evidence type="ECO:0000256" key="14">
    <source>
        <dbReference type="PIRNR" id="PIRNR004491"/>
    </source>
</evidence>
<organism evidence="16 17">
    <name type="scientific">Lutispora saccharofermentans</name>
    <dbReference type="NCBI Taxonomy" id="3024236"/>
    <lineage>
        <taxon>Bacteria</taxon>
        <taxon>Bacillati</taxon>
        <taxon>Bacillota</taxon>
        <taxon>Clostridia</taxon>
        <taxon>Lutisporales</taxon>
        <taxon>Lutisporaceae</taxon>
        <taxon>Lutispora</taxon>
    </lineage>
</organism>
<dbReference type="InterPro" id="IPR015864">
    <property type="entry name" value="FAD_synthase"/>
</dbReference>
<evidence type="ECO:0000256" key="9">
    <source>
        <dbReference type="ARBA" id="ARBA00022827"/>
    </source>
</evidence>
<name>A0ABT1NJA4_9FIRM</name>
<dbReference type="SUPFAM" id="SSF82114">
    <property type="entry name" value="Riboflavin kinase-like"/>
    <property type="match status" value="1"/>
</dbReference>
<dbReference type="PANTHER" id="PTHR22749">
    <property type="entry name" value="RIBOFLAVIN KINASE/FMN ADENYLYLTRANSFERASE"/>
    <property type="match status" value="1"/>
</dbReference>
<dbReference type="Pfam" id="PF01687">
    <property type="entry name" value="Flavokinase"/>
    <property type="match status" value="1"/>
</dbReference>
<dbReference type="GO" id="GO:0003919">
    <property type="term" value="F:FMN adenylyltransferase activity"/>
    <property type="evidence" value="ECO:0007669"/>
    <property type="project" value="UniProtKB-EC"/>
</dbReference>
<evidence type="ECO:0000256" key="5">
    <source>
        <dbReference type="ARBA" id="ARBA00022679"/>
    </source>
</evidence>
<evidence type="ECO:0000256" key="1">
    <source>
        <dbReference type="ARBA" id="ARBA00004726"/>
    </source>
</evidence>
<evidence type="ECO:0000256" key="8">
    <source>
        <dbReference type="ARBA" id="ARBA00022777"/>
    </source>
</evidence>
<dbReference type="InterPro" id="IPR015865">
    <property type="entry name" value="Riboflavin_kinase_bac/euk"/>
</dbReference>
<evidence type="ECO:0000256" key="7">
    <source>
        <dbReference type="ARBA" id="ARBA00022741"/>
    </source>
</evidence>